<evidence type="ECO:0000313" key="8">
    <source>
        <dbReference type="Proteomes" id="UP001500457"/>
    </source>
</evidence>
<proteinExistence type="inferred from homology"/>
<feature type="transmembrane region" description="Helical" evidence="4">
    <location>
        <begin position="63"/>
        <end position="82"/>
    </location>
</feature>
<dbReference type="PANTHER" id="PTHR43798:SF33">
    <property type="entry name" value="HYDROLASE, PUTATIVE (AFU_ORTHOLOGUE AFUA_2G14860)-RELATED"/>
    <property type="match status" value="1"/>
</dbReference>
<evidence type="ECO:0000256" key="2">
    <source>
        <dbReference type="ARBA" id="ARBA00022801"/>
    </source>
</evidence>
<evidence type="ECO:0000313" key="7">
    <source>
        <dbReference type="EMBL" id="GAA4889944.1"/>
    </source>
</evidence>
<organism evidence="7 8">
    <name type="scientific">Actinomycetospora straminea</name>
    <dbReference type="NCBI Taxonomy" id="663607"/>
    <lineage>
        <taxon>Bacteria</taxon>
        <taxon>Bacillati</taxon>
        <taxon>Actinomycetota</taxon>
        <taxon>Actinomycetes</taxon>
        <taxon>Pseudonocardiales</taxon>
        <taxon>Pseudonocardiaceae</taxon>
        <taxon>Actinomycetospora</taxon>
    </lineage>
</organism>
<name>A0ABP9F031_9PSEU</name>
<comment type="similarity">
    <text evidence="1">Belongs to the peptidase S33 family.</text>
</comment>
<keyword evidence="8" id="KW-1185">Reference proteome</keyword>
<dbReference type="RefSeq" id="WP_345381906.1">
    <property type="nucleotide sequence ID" value="NZ_BAABHQ010000018.1"/>
</dbReference>
<evidence type="ECO:0000256" key="3">
    <source>
        <dbReference type="SAM" id="MobiDB-lite"/>
    </source>
</evidence>
<comment type="caution">
    <text evidence="7">The sequence shown here is derived from an EMBL/GenBank/DDBJ whole genome shotgun (WGS) entry which is preliminary data.</text>
</comment>
<dbReference type="Gene3D" id="3.40.50.1820">
    <property type="entry name" value="alpha/beta hydrolase"/>
    <property type="match status" value="1"/>
</dbReference>
<keyword evidence="4" id="KW-0472">Membrane</keyword>
<sequence length="417" mass="42389">MTTPAVSAGVVLVALLAGAATTVALAGSTTRPGWFLAAGAAVFVVVALGGGLALGRRGGRRRAAAVLGPALGLLVVVAVALIPPPLPAAPAAPGAVVTLPDGARIQVLTLPARGPVSGPPIVVLHGGPGIPELTADVAALGPLTHGGREVVLYAQRGAGASTRLGDPHGYGRDTDVDDLEALRRALGLERMVLLGHSHGAAVATAYAAAHRDRVDRLVLISPAPLDPTDTSPTRAAAGLTLSRRLQLYSAVLAPRPLLGYVLLQTEPSAAHAFLGDTEADLRNDAVLTIAQPALFCQAPPPGTPPVTGSGFYALQYPQSATAAPPADLRPAVRGLPTPALIVKGGCDYLSWRSAVDYRDGLSDARLLHLPDAGHNAHHERPEATRAAITAFLDDRPLPGTVVPPGSTTPPMGYRGPG</sequence>
<dbReference type="EMBL" id="BAABHQ010000018">
    <property type="protein sequence ID" value="GAA4889944.1"/>
    <property type="molecule type" value="Genomic_DNA"/>
</dbReference>
<evidence type="ECO:0000256" key="5">
    <source>
        <dbReference type="SAM" id="SignalP"/>
    </source>
</evidence>
<keyword evidence="4" id="KW-0812">Transmembrane</keyword>
<evidence type="ECO:0000256" key="1">
    <source>
        <dbReference type="ARBA" id="ARBA00010088"/>
    </source>
</evidence>
<accession>A0ABP9F031</accession>
<evidence type="ECO:0000259" key="6">
    <source>
        <dbReference type="Pfam" id="PF00561"/>
    </source>
</evidence>
<feature type="domain" description="AB hydrolase-1" evidence="6">
    <location>
        <begin position="119"/>
        <end position="381"/>
    </location>
</feature>
<reference evidence="8" key="1">
    <citation type="journal article" date="2019" name="Int. J. Syst. Evol. Microbiol.">
        <title>The Global Catalogue of Microorganisms (GCM) 10K type strain sequencing project: providing services to taxonomists for standard genome sequencing and annotation.</title>
        <authorList>
            <consortium name="The Broad Institute Genomics Platform"/>
            <consortium name="The Broad Institute Genome Sequencing Center for Infectious Disease"/>
            <person name="Wu L."/>
            <person name="Ma J."/>
        </authorList>
    </citation>
    <scope>NUCLEOTIDE SEQUENCE [LARGE SCALE GENOMIC DNA]</scope>
    <source>
        <strain evidence="8">JCM 17983</strain>
    </source>
</reference>
<dbReference type="InterPro" id="IPR000073">
    <property type="entry name" value="AB_hydrolase_1"/>
</dbReference>
<dbReference type="Proteomes" id="UP001500457">
    <property type="component" value="Unassembled WGS sequence"/>
</dbReference>
<feature type="compositionally biased region" description="Low complexity" evidence="3">
    <location>
        <begin position="397"/>
        <end position="410"/>
    </location>
</feature>
<gene>
    <name evidence="7" type="ORF">GCM10023203_49130</name>
</gene>
<protein>
    <recommendedName>
        <fullName evidence="6">AB hydrolase-1 domain-containing protein</fullName>
    </recommendedName>
</protein>
<keyword evidence="2" id="KW-0378">Hydrolase</keyword>
<dbReference type="Pfam" id="PF00561">
    <property type="entry name" value="Abhydrolase_1"/>
    <property type="match status" value="1"/>
</dbReference>
<dbReference type="PRINTS" id="PR00793">
    <property type="entry name" value="PROAMNOPTASE"/>
</dbReference>
<dbReference type="InterPro" id="IPR029058">
    <property type="entry name" value="AB_hydrolase_fold"/>
</dbReference>
<feature type="chain" id="PRO_5046536061" description="AB hydrolase-1 domain-containing protein" evidence="5">
    <location>
        <begin position="20"/>
        <end position="417"/>
    </location>
</feature>
<dbReference type="InterPro" id="IPR002410">
    <property type="entry name" value="Peptidase_S33"/>
</dbReference>
<feature type="signal peptide" evidence="5">
    <location>
        <begin position="1"/>
        <end position="19"/>
    </location>
</feature>
<evidence type="ECO:0000256" key="4">
    <source>
        <dbReference type="SAM" id="Phobius"/>
    </source>
</evidence>
<dbReference type="SUPFAM" id="SSF53474">
    <property type="entry name" value="alpha/beta-Hydrolases"/>
    <property type="match status" value="1"/>
</dbReference>
<feature type="transmembrane region" description="Helical" evidence="4">
    <location>
        <begin position="34"/>
        <end position="54"/>
    </location>
</feature>
<feature type="region of interest" description="Disordered" evidence="3">
    <location>
        <begin position="395"/>
        <end position="417"/>
    </location>
</feature>
<keyword evidence="4" id="KW-1133">Transmembrane helix</keyword>
<dbReference type="PANTHER" id="PTHR43798">
    <property type="entry name" value="MONOACYLGLYCEROL LIPASE"/>
    <property type="match status" value="1"/>
</dbReference>
<keyword evidence="5" id="KW-0732">Signal</keyword>
<dbReference type="InterPro" id="IPR050266">
    <property type="entry name" value="AB_hydrolase_sf"/>
</dbReference>